<reference evidence="8" key="1">
    <citation type="submission" date="2011-02" db="EMBL/GenBank/DDBJ databases">
        <title>The Genome Sequence of Capsaspora owczarzaki ATCC 30864.</title>
        <authorList>
            <person name="Russ C."/>
            <person name="Cuomo C."/>
            <person name="Burger G."/>
            <person name="Gray M.W."/>
            <person name="Holland P.W.H."/>
            <person name="King N."/>
            <person name="Lang F.B.F."/>
            <person name="Roger A.J."/>
            <person name="Ruiz-Trillo I."/>
            <person name="Young S.K."/>
            <person name="Zeng Q."/>
            <person name="Gargeya S."/>
            <person name="Alvarado L."/>
            <person name="Berlin A."/>
            <person name="Chapman S.B."/>
            <person name="Chen Z."/>
            <person name="Freedman E."/>
            <person name="Gellesch M."/>
            <person name="Goldberg J."/>
            <person name="Griggs A."/>
            <person name="Gujja S."/>
            <person name="Heilman E."/>
            <person name="Heiman D."/>
            <person name="Howarth C."/>
            <person name="Mehta T."/>
            <person name="Neiman D."/>
            <person name="Pearson M."/>
            <person name="Roberts A."/>
            <person name="Saif S."/>
            <person name="Shea T."/>
            <person name="Shenoy N."/>
            <person name="Sisk P."/>
            <person name="Stolte C."/>
            <person name="Sykes S."/>
            <person name="White J."/>
            <person name="Yandava C."/>
            <person name="Haas B."/>
            <person name="Nusbaum C."/>
            <person name="Birren B."/>
        </authorList>
    </citation>
    <scope>NUCLEOTIDE SEQUENCE</scope>
    <source>
        <strain evidence="8">ATCC 30864</strain>
    </source>
</reference>
<dbReference type="eggNOG" id="KOG1765">
    <property type="taxonomic scope" value="Eukaryota"/>
</dbReference>
<proteinExistence type="inferred from homology"/>
<dbReference type="AlphaFoldDB" id="A0A0D2WVP4"/>
<dbReference type="RefSeq" id="XP_004343908.1">
    <property type="nucleotide sequence ID" value="XM_004343858.2"/>
</dbReference>
<organism evidence="7 8">
    <name type="scientific">Capsaspora owczarzaki (strain ATCC 30864)</name>
    <dbReference type="NCBI Taxonomy" id="595528"/>
    <lineage>
        <taxon>Eukaryota</taxon>
        <taxon>Filasterea</taxon>
        <taxon>Capsaspora</taxon>
    </lineage>
</organism>
<dbReference type="PhylomeDB" id="A0A0D2WVP4"/>
<dbReference type="InterPro" id="IPR007023">
    <property type="entry name" value="Ribosom_reg"/>
</dbReference>
<dbReference type="Pfam" id="PF04939">
    <property type="entry name" value="RRS1"/>
    <property type="match status" value="1"/>
</dbReference>
<dbReference type="EMBL" id="KE346372">
    <property type="protein sequence ID" value="KJE96940.1"/>
    <property type="molecule type" value="Genomic_DNA"/>
</dbReference>
<dbReference type="GO" id="GO:0005634">
    <property type="term" value="C:nucleus"/>
    <property type="evidence" value="ECO:0007669"/>
    <property type="project" value="UniProtKB-SubCell"/>
</dbReference>
<evidence type="ECO:0000256" key="4">
    <source>
        <dbReference type="ARBA" id="ARBA00023242"/>
    </source>
</evidence>
<keyword evidence="4 5" id="KW-0539">Nucleus</keyword>
<evidence type="ECO:0000256" key="6">
    <source>
        <dbReference type="SAM" id="MobiDB-lite"/>
    </source>
</evidence>
<evidence type="ECO:0000313" key="8">
    <source>
        <dbReference type="Proteomes" id="UP000008743"/>
    </source>
</evidence>
<dbReference type="OrthoDB" id="28455at2759"/>
<keyword evidence="3 5" id="KW-0690">Ribosome biogenesis</keyword>
<dbReference type="GO" id="GO:0042254">
    <property type="term" value="P:ribosome biogenesis"/>
    <property type="evidence" value="ECO:0007669"/>
    <property type="project" value="UniProtKB-KW"/>
</dbReference>
<dbReference type="OMA" id="ACDKNRI"/>
<accession>A0A0D2WVP4</accession>
<comment type="subcellular location">
    <subcellularLocation>
        <location evidence="1 5">Nucleus</location>
    </subcellularLocation>
</comment>
<dbReference type="Proteomes" id="UP000008743">
    <property type="component" value="Unassembled WGS sequence"/>
</dbReference>
<name>A0A0D2WVP4_CAPO3</name>
<feature type="region of interest" description="Disordered" evidence="6">
    <location>
        <begin position="237"/>
        <end position="261"/>
    </location>
</feature>
<evidence type="ECO:0000256" key="5">
    <source>
        <dbReference type="RuleBase" id="RU364132"/>
    </source>
</evidence>
<gene>
    <name evidence="7" type="ORF">CAOG_007184</name>
</gene>
<keyword evidence="8" id="KW-1185">Reference proteome</keyword>
<evidence type="ECO:0000256" key="3">
    <source>
        <dbReference type="ARBA" id="ARBA00022517"/>
    </source>
</evidence>
<dbReference type="InParanoid" id="A0A0D2WVP4"/>
<comment type="similarity">
    <text evidence="2 5">Belongs to the RRS1 family.</text>
</comment>
<evidence type="ECO:0000256" key="1">
    <source>
        <dbReference type="ARBA" id="ARBA00004123"/>
    </source>
</evidence>
<evidence type="ECO:0000256" key="2">
    <source>
        <dbReference type="ARBA" id="ARBA00010077"/>
    </source>
</evidence>
<dbReference type="STRING" id="595528.A0A0D2WVP4"/>
<comment type="function">
    <text evidence="5">Involved in ribosomal large subunit assembly.</text>
</comment>
<protein>
    <recommendedName>
        <fullName evidence="5">Ribosome biogenesis regulatory protein</fullName>
    </recommendedName>
</protein>
<evidence type="ECO:0000313" key="7">
    <source>
        <dbReference type="EMBL" id="KJE96940.1"/>
    </source>
</evidence>
<sequence>MDVSGLLNAAKAAEDAKRRAVTVDREQPHDVDAGNLMVVDTVPLLPSELTAARRGEYIRALARDGVQVLFNAIWELPTTRADEVVLASLPNPTYAIPREKPVPKPKQLTKWEQFALKKGIKKNSKRDTRVFDDTKQEFVRRHGYEHRKNQDDKDWIIELPDQADPFVDYFAKRNELKKGRVAKNEMQQARNIAKANPVKQGLAAPSTSNDAKKQLLKEQLKRTKTSTASLGRFDKSIGKEPKIKTPGKKRQYDSAVMQAGTEKQRSLTILSRITGKESLLNENKAIRQAKPKIMALEQGGKIHKRRK</sequence>